<name>A7NQ32_ROSCS</name>
<dbReference type="EMBL" id="CP000804">
    <property type="protein sequence ID" value="ABU59678.1"/>
    <property type="molecule type" value="Genomic_DNA"/>
</dbReference>
<evidence type="ECO:0000313" key="3">
    <source>
        <dbReference type="Proteomes" id="UP000000263"/>
    </source>
</evidence>
<dbReference type="PANTHER" id="PTHR11060:SF0">
    <property type="entry name" value="PROTEIN MEMO1"/>
    <property type="match status" value="1"/>
</dbReference>
<sequence>MLSSTDQYPKLRAIDIRRVMHDGQPSLLLRDPLQISDRFLVISQGLGPALLFCDGKHHRATIAGKLRSMLGVPVDSALVNRLVDALDEAFLLDNLRFREEHARALARYRAAPFRPPALAGQSYPADPAELRRLLDDFIAAVGPVAPAPPTGRGVLSPHIDYARGGRVYAQVWQRAAEMVRAAEIVLLIGTDHYSPEPVTLTRQRYATPLGVLPTDTSVVDALAAAIGEDAAFAGELYHRVEHSLELVAVWLQYIRGDAPCPVIPILAGSFARYMDGDDPATDPRFEALITALRRIIASRHAVVIISGDMSHVGPAFGGAPLSNADKEALRRADELVIDRMRAGDAAGFFRVIAETGDRQNICGLPPTYLALRLMDAVEGELTAYAQCPADDEETSVVSICGMVFG</sequence>
<dbReference type="STRING" id="383372.Rcas_3629"/>
<dbReference type="eggNOG" id="COG1355">
    <property type="taxonomic scope" value="Bacteria"/>
</dbReference>
<dbReference type="NCBIfam" id="TIGR04336">
    <property type="entry name" value="AmmeMemoSam_B"/>
    <property type="match status" value="1"/>
</dbReference>
<dbReference type="InterPro" id="IPR002737">
    <property type="entry name" value="MEMO1_fam"/>
</dbReference>
<dbReference type="RefSeq" id="WP_012122101.1">
    <property type="nucleotide sequence ID" value="NC_009767.1"/>
</dbReference>
<comment type="similarity">
    <text evidence="1">Belongs to the MEMO1 family.</text>
</comment>
<dbReference type="AlphaFoldDB" id="A7NQ32"/>
<dbReference type="Pfam" id="PF01875">
    <property type="entry name" value="Memo"/>
    <property type="match status" value="1"/>
</dbReference>
<reference evidence="2 3" key="1">
    <citation type="submission" date="2007-08" db="EMBL/GenBank/DDBJ databases">
        <title>Complete sequence of Roseiflexus castenholzii DSM 13941.</title>
        <authorList>
            <consortium name="US DOE Joint Genome Institute"/>
            <person name="Copeland A."/>
            <person name="Lucas S."/>
            <person name="Lapidus A."/>
            <person name="Barry K."/>
            <person name="Glavina del Rio T."/>
            <person name="Dalin E."/>
            <person name="Tice H."/>
            <person name="Pitluck S."/>
            <person name="Thompson L.S."/>
            <person name="Brettin T."/>
            <person name="Bruce D."/>
            <person name="Detter J.C."/>
            <person name="Han C."/>
            <person name="Tapia R."/>
            <person name="Schmutz J."/>
            <person name="Larimer F."/>
            <person name="Land M."/>
            <person name="Hauser L."/>
            <person name="Kyrpides N."/>
            <person name="Mikhailova N."/>
            <person name="Bryant D.A."/>
            <person name="Hanada S."/>
            <person name="Tsukatani Y."/>
            <person name="Richardson P."/>
        </authorList>
    </citation>
    <scope>NUCLEOTIDE SEQUENCE [LARGE SCALE GENOMIC DNA]</scope>
    <source>
        <strain evidence="3">DSM 13941 / HLO8</strain>
    </source>
</reference>
<dbReference type="Proteomes" id="UP000000263">
    <property type="component" value="Chromosome"/>
</dbReference>
<gene>
    <name evidence="2" type="ordered locus">Rcas_3629</name>
</gene>
<dbReference type="SUPFAM" id="SSF53213">
    <property type="entry name" value="LigB-like"/>
    <property type="match status" value="1"/>
</dbReference>
<dbReference type="HOGENOM" id="CLU_055281_0_0_0"/>
<proteinExistence type="inferred from homology"/>
<evidence type="ECO:0000256" key="1">
    <source>
        <dbReference type="ARBA" id="ARBA00006315"/>
    </source>
</evidence>
<keyword evidence="3" id="KW-1185">Reference proteome</keyword>
<dbReference type="OrthoDB" id="9771412at2"/>
<accession>A7NQ32</accession>
<protein>
    <recommendedName>
        <fullName evidence="4">AmmeMemoRadiSam system protein B</fullName>
    </recommendedName>
</protein>
<organism evidence="2 3">
    <name type="scientific">Roseiflexus castenholzii (strain DSM 13941 / HLO8)</name>
    <dbReference type="NCBI Taxonomy" id="383372"/>
    <lineage>
        <taxon>Bacteria</taxon>
        <taxon>Bacillati</taxon>
        <taxon>Chloroflexota</taxon>
        <taxon>Chloroflexia</taxon>
        <taxon>Chloroflexales</taxon>
        <taxon>Roseiflexineae</taxon>
        <taxon>Roseiflexaceae</taxon>
        <taxon>Roseiflexus</taxon>
    </lineage>
</organism>
<dbReference type="PANTHER" id="PTHR11060">
    <property type="entry name" value="PROTEIN MEMO1"/>
    <property type="match status" value="1"/>
</dbReference>
<dbReference type="CDD" id="cd07361">
    <property type="entry name" value="MEMO_like"/>
    <property type="match status" value="1"/>
</dbReference>
<evidence type="ECO:0000313" key="2">
    <source>
        <dbReference type="EMBL" id="ABU59678.1"/>
    </source>
</evidence>
<dbReference type="KEGG" id="rca:Rcas_3629"/>
<evidence type="ECO:0008006" key="4">
    <source>
        <dbReference type="Google" id="ProtNLM"/>
    </source>
</evidence>
<dbReference type="Gene3D" id="3.40.830.10">
    <property type="entry name" value="LigB-like"/>
    <property type="match status" value="1"/>
</dbReference>